<dbReference type="RefSeq" id="WP_345205546.1">
    <property type="nucleotide sequence ID" value="NZ_BAABGM010000013.1"/>
</dbReference>
<evidence type="ECO:0000313" key="1">
    <source>
        <dbReference type="EMBL" id="GAA4406383.1"/>
    </source>
</evidence>
<gene>
    <name evidence="1" type="ORF">GCM10023168_21140</name>
</gene>
<organism evidence="1 2">
    <name type="scientific">Fodinibacter luteus</name>
    <dbReference type="NCBI Taxonomy" id="552064"/>
    <lineage>
        <taxon>Bacteria</taxon>
        <taxon>Bacillati</taxon>
        <taxon>Actinomycetota</taxon>
        <taxon>Actinomycetes</taxon>
        <taxon>Micrococcales</taxon>
        <taxon>Intrasporangiaceae</taxon>
        <taxon>Fodinibacter (ex Wang et al. 2009)</taxon>
    </lineage>
</organism>
<sequence length="273" mass="29461">MGSDPRRLDGLRQDERFAAVLLERATGGAARAHDIGIRQGAHDLDLVLPGGRTAAVEVTTHAGTQARRSSALLGRERYTWPNPGRWWWTAEVVGSELARVRAAYERTITLCEAHDVTSPSALPAEVLESDPELGWLAHESASRLHGHPAAFEHDGRRPRGITVTSNHAAGQIDADLSLLPRAVSDLLTVAHVARRATKVVAARGVDERHLFIGVGEGGLPDAVYLPLTGPVESLPDADPDVPEGLGTVWLTTAWRGSPLVGWHRGRGWRAYPT</sequence>
<proteinExistence type="predicted"/>
<comment type="caution">
    <text evidence="1">The sequence shown here is derived from an EMBL/GenBank/DDBJ whole genome shotgun (WGS) entry which is preliminary data.</text>
</comment>
<evidence type="ECO:0000313" key="2">
    <source>
        <dbReference type="Proteomes" id="UP001500945"/>
    </source>
</evidence>
<accession>A0ABP8KGU2</accession>
<dbReference type="Proteomes" id="UP001500945">
    <property type="component" value="Unassembled WGS sequence"/>
</dbReference>
<keyword evidence="2" id="KW-1185">Reference proteome</keyword>
<name>A0ABP8KGU2_9MICO</name>
<protein>
    <submittedName>
        <fullName evidence="1">Uncharacterized protein</fullName>
    </submittedName>
</protein>
<reference evidence="2" key="1">
    <citation type="journal article" date="2019" name="Int. J. Syst. Evol. Microbiol.">
        <title>The Global Catalogue of Microorganisms (GCM) 10K type strain sequencing project: providing services to taxonomists for standard genome sequencing and annotation.</title>
        <authorList>
            <consortium name="The Broad Institute Genomics Platform"/>
            <consortium name="The Broad Institute Genome Sequencing Center for Infectious Disease"/>
            <person name="Wu L."/>
            <person name="Ma J."/>
        </authorList>
    </citation>
    <scope>NUCLEOTIDE SEQUENCE [LARGE SCALE GENOMIC DNA]</scope>
    <source>
        <strain evidence="2">JCM 17809</strain>
    </source>
</reference>
<dbReference type="EMBL" id="BAABGM010000013">
    <property type="protein sequence ID" value="GAA4406383.1"/>
    <property type="molecule type" value="Genomic_DNA"/>
</dbReference>